<dbReference type="Proteomes" id="UP000595917">
    <property type="component" value="Chromosome"/>
</dbReference>
<dbReference type="KEGG" id="bhc:JFL75_08075"/>
<organism evidence="4 5">
    <name type="scientific">Breznakiella homolactica</name>
    <dbReference type="NCBI Taxonomy" id="2798577"/>
    <lineage>
        <taxon>Bacteria</taxon>
        <taxon>Pseudomonadati</taxon>
        <taxon>Spirochaetota</taxon>
        <taxon>Spirochaetia</taxon>
        <taxon>Spirochaetales</taxon>
        <taxon>Breznakiellaceae</taxon>
        <taxon>Breznakiella</taxon>
    </lineage>
</organism>
<dbReference type="AlphaFoldDB" id="A0A7T7XQX3"/>
<dbReference type="PANTHER" id="PTHR10566:SF113">
    <property type="entry name" value="PROTEIN ACTIVITY OF BC1 COMPLEX KINASE 7, CHLOROPLASTIC"/>
    <property type="match status" value="1"/>
</dbReference>
<sequence>MGFLKKTIKHSHRISEIVGILITYGMGDILHSLHVADRFRFVRKLLPKRGSRRIDQLTRPEEIRLAVEELGTTFIKFGQMLSNRPDIIPADILVQLEKLQDTVPPFPGKEAVKIIEEDLGKPLKELFLEFDQKPIASASIAQVHRGVLYDGTEVAIKVQRPNIAQNIISDTEILYALAELAEKHSEQYRKFNPTGIVREFEAGIKWELDFTQERTNLERFCGDFKDDSRIHVPKAYAEYSCTRILTMEFVEGVKVSRITDDDLPGYDRKQIAENGADLILKQIFVNGFFHADPHPGNIIILEDGTIAFIDFGMMGSLMPRQRSELSNLILALVLKDTALITDAVLTLTRRPNHPEIREIESCIQDMVDHYLERPLEELNMAEVLQSLIDVIQRFNLKVPTDLTLMAKALMTIEGVGMQLDPEFRIYECLQRFSWKLVESKFTWKRLMSVGMLSLTQAKHILEHAPGDISTIIRKLKQGRVRIEFEHHGLEPLQRTIDTTGNRFIAGVTIGSLIIGSSIMVHADIAPKWHGIPIIGVAGFIISGILALIVIISSFFRHFKDK</sequence>
<dbReference type="RefSeq" id="WP_215628165.1">
    <property type="nucleotide sequence ID" value="NZ_CP067089.2"/>
</dbReference>
<dbReference type="CDD" id="cd05121">
    <property type="entry name" value="ABC1_ADCK3-like"/>
    <property type="match status" value="1"/>
</dbReference>
<dbReference type="Pfam" id="PF03109">
    <property type="entry name" value="ABC1"/>
    <property type="match status" value="1"/>
</dbReference>
<keyword evidence="2" id="KW-0472">Membrane</keyword>
<keyword evidence="2" id="KW-1133">Transmembrane helix</keyword>
<evidence type="ECO:0000256" key="2">
    <source>
        <dbReference type="SAM" id="Phobius"/>
    </source>
</evidence>
<feature type="transmembrane region" description="Helical" evidence="2">
    <location>
        <begin position="528"/>
        <end position="555"/>
    </location>
</feature>
<proteinExistence type="inferred from homology"/>
<reference evidence="4" key="1">
    <citation type="submission" date="2021-01" db="EMBL/GenBank/DDBJ databases">
        <title>Description of Breznakiella homolactica.</title>
        <authorList>
            <person name="Song Y."/>
            <person name="Brune A."/>
        </authorList>
    </citation>
    <scope>NUCLEOTIDE SEQUENCE</scope>
    <source>
        <strain evidence="4">RmG30</strain>
    </source>
</reference>
<evidence type="ECO:0000313" key="5">
    <source>
        <dbReference type="Proteomes" id="UP000595917"/>
    </source>
</evidence>
<feature type="transmembrane region" description="Helical" evidence="2">
    <location>
        <begin position="503"/>
        <end position="522"/>
    </location>
</feature>
<feature type="domain" description="ABC1 atypical kinase-like" evidence="3">
    <location>
        <begin position="98"/>
        <end position="341"/>
    </location>
</feature>
<dbReference type="InterPro" id="IPR050154">
    <property type="entry name" value="UbiB_kinase"/>
</dbReference>
<evidence type="ECO:0000259" key="3">
    <source>
        <dbReference type="Pfam" id="PF03109"/>
    </source>
</evidence>
<protein>
    <recommendedName>
        <fullName evidence="3">ABC1 atypical kinase-like domain-containing protein</fullName>
    </recommendedName>
</protein>
<comment type="similarity">
    <text evidence="1">Belongs to the protein kinase superfamily. ADCK protein kinase family.</text>
</comment>
<dbReference type="PANTHER" id="PTHR10566">
    <property type="entry name" value="CHAPERONE-ACTIVITY OF BC1 COMPLEX CABC1 -RELATED"/>
    <property type="match status" value="1"/>
</dbReference>
<gene>
    <name evidence="4" type="ORF">JFL75_08075</name>
</gene>
<dbReference type="InterPro" id="IPR004147">
    <property type="entry name" value="ABC1_dom"/>
</dbReference>
<keyword evidence="5" id="KW-1185">Reference proteome</keyword>
<evidence type="ECO:0000313" key="4">
    <source>
        <dbReference type="EMBL" id="QQO10860.1"/>
    </source>
</evidence>
<name>A0A7T7XQX3_9SPIR</name>
<keyword evidence="2" id="KW-0812">Transmembrane</keyword>
<evidence type="ECO:0000256" key="1">
    <source>
        <dbReference type="ARBA" id="ARBA00009670"/>
    </source>
</evidence>
<dbReference type="EMBL" id="CP067089">
    <property type="protein sequence ID" value="QQO10860.1"/>
    <property type="molecule type" value="Genomic_DNA"/>
</dbReference>
<dbReference type="SUPFAM" id="SSF56112">
    <property type="entry name" value="Protein kinase-like (PK-like)"/>
    <property type="match status" value="1"/>
</dbReference>
<dbReference type="InterPro" id="IPR011009">
    <property type="entry name" value="Kinase-like_dom_sf"/>
</dbReference>
<accession>A0A7T7XQX3</accession>